<reference evidence="9 10" key="1">
    <citation type="submission" date="2018-06" db="EMBL/GenBank/DDBJ databases">
        <title>Complete Genomes of Monosporascus.</title>
        <authorList>
            <person name="Robinson A.J."/>
            <person name="Natvig D.O."/>
        </authorList>
    </citation>
    <scope>NUCLEOTIDE SEQUENCE [LARGE SCALE GENOMIC DNA]</scope>
    <source>
        <strain evidence="9 10">CBS 609.92</strain>
    </source>
</reference>
<sequence>MLTATEIRFGLGNAVIPEALEGFLISLYATVVAYNLYGRPLIAPPPRSTQLAVKFSILTQYKRIFETEAARRLFGGLLIYLGCYAAFCLGSSVLTCVPVAKYWDDAIPGGCLNRSNLHYGIAGVNIVNDFVLLCIPYPFLRRLNISRRAKHILVGVFACGAVACIIAIIRLRSLFVNNSAPLDQQPVQGVDIALWSGLEINLAIACASVPQLKAMFVKVIPKLLNHSGSRTPRGTGASGGGGYYGAGGSRGTRPHHRSGAGGKGATGMTTGRDEDGEDPHERDGNQGGILVERAFEMQSMPAAEDGSEENLVASSWNAGYYSPNGEGRTPPTGGRPTPA</sequence>
<comment type="caution">
    <text evidence="9">The sequence shown here is derived from an EMBL/GenBank/DDBJ whole genome shotgun (WGS) entry which is preliminary data.</text>
</comment>
<feature type="transmembrane region" description="Helical" evidence="7">
    <location>
        <begin position="20"/>
        <end position="37"/>
    </location>
</feature>
<feature type="region of interest" description="Disordered" evidence="6">
    <location>
        <begin position="228"/>
        <end position="339"/>
    </location>
</feature>
<evidence type="ECO:0000256" key="5">
    <source>
        <dbReference type="ARBA" id="ARBA00038359"/>
    </source>
</evidence>
<protein>
    <recommendedName>
        <fullName evidence="8">Rhodopsin domain-containing protein</fullName>
    </recommendedName>
</protein>
<evidence type="ECO:0000256" key="2">
    <source>
        <dbReference type="ARBA" id="ARBA00022692"/>
    </source>
</evidence>
<evidence type="ECO:0000259" key="8">
    <source>
        <dbReference type="Pfam" id="PF20684"/>
    </source>
</evidence>
<dbReference type="Pfam" id="PF20684">
    <property type="entry name" value="Fung_rhodopsin"/>
    <property type="match status" value="1"/>
</dbReference>
<feature type="compositionally biased region" description="Gly residues" evidence="6">
    <location>
        <begin position="236"/>
        <end position="250"/>
    </location>
</feature>
<feature type="transmembrane region" description="Helical" evidence="7">
    <location>
        <begin position="120"/>
        <end position="140"/>
    </location>
</feature>
<dbReference type="InterPro" id="IPR052337">
    <property type="entry name" value="SAT4-like"/>
</dbReference>
<name>A0ABY0H2W1_9PEZI</name>
<feature type="transmembrane region" description="Helical" evidence="7">
    <location>
        <begin position="77"/>
        <end position="100"/>
    </location>
</feature>
<comment type="similarity">
    <text evidence="5">Belongs to the SAT4 family.</text>
</comment>
<organism evidence="9 10">
    <name type="scientific">Monosporascus cannonballus</name>
    <dbReference type="NCBI Taxonomy" id="155416"/>
    <lineage>
        <taxon>Eukaryota</taxon>
        <taxon>Fungi</taxon>
        <taxon>Dikarya</taxon>
        <taxon>Ascomycota</taxon>
        <taxon>Pezizomycotina</taxon>
        <taxon>Sordariomycetes</taxon>
        <taxon>Xylariomycetidae</taxon>
        <taxon>Xylariales</taxon>
        <taxon>Xylariales incertae sedis</taxon>
        <taxon>Monosporascus</taxon>
    </lineage>
</organism>
<evidence type="ECO:0000313" key="9">
    <source>
        <dbReference type="EMBL" id="RYO83405.1"/>
    </source>
</evidence>
<proteinExistence type="inferred from homology"/>
<accession>A0ABY0H2W1</accession>
<keyword evidence="3 7" id="KW-1133">Transmembrane helix</keyword>
<comment type="subcellular location">
    <subcellularLocation>
        <location evidence="1">Membrane</location>
        <topology evidence="1">Multi-pass membrane protein</topology>
    </subcellularLocation>
</comment>
<dbReference type="InterPro" id="IPR049326">
    <property type="entry name" value="Rhodopsin_dom_fungi"/>
</dbReference>
<feature type="domain" description="Rhodopsin" evidence="8">
    <location>
        <begin position="51"/>
        <end position="217"/>
    </location>
</feature>
<keyword evidence="10" id="KW-1185">Reference proteome</keyword>
<evidence type="ECO:0000256" key="7">
    <source>
        <dbReference type="SAM" id="Phobius"/>
    </source>
</evidence>
<evidence type="ECO:0000256" key="3">
    <source>
        <dbReference type="ARBA" id="ARBA00022989"/>
    </source>
</evidence>
<keyword evidence="2 7" id="KW-0812">Transmembrane</keyword>
<evidence type="ECO:0000256" key="1">
    <source>
        <dbReference type="ARBA" id="ARBA00004141"/>
    </source>
</evidence>
<evidence type="ECO:0000256" key="4">
    <source>
        <dbReference type="ARBA" id="ARBA00023136"/>
    </source>
</evidence>
<evidence type="ECO:0000313" key="10">
    <source>
        <dbReference type="Proteomes" id="UP000294003"/>
    </source>
</evidence>
<feature type="transmembrane region" description="Helical" evidence="7">
    <location>
        <begin position="152"/>
        <end position="172"/>
    </location>
</feature>
<feature type="compositionally biased region" description="Low complexity" evidence="6">
    <location>
        <begin position="327"/>
        <end position="339"/>
    </location>
</feature>
<dbReference type="PANTHER" id="PTHR33048">
    <property type="entry name" value="PTH11-LIKE INTEGRAL MEMBRANE PROTEIN (AFU_ORTHOLOGUE AFUA_5G11245)"/>
    <property type="match status" value="1"/>
</dbReference>
<gene>
    <name evidence="9" type="ORF">DL762_006170</name>
</gene>
<dbReference type="EMBL" id="QJNS01000189">
    <property type="protein sequence ID" value="RYO83405.1"/>
    <property type="molecule type" value="Genomic_DNA"/>
</dbReference>
<dbReference type="PANTHER" id="PTHR33048:SF123">
    <property type="entry name" value="INTEGRAL MEMBRANE PROTEIN"/>
    <property type="match status" value="1"/>
</dbReference>
<evidence type="ECO:0000256" key="6">
    <source>
        <dbReference type="SAM" id="MobiDB-lite"/>
    </source>
</evidence>
<keyword evidence="4 7" id="KW-0472">Membrane</keyword>
<dbReference type="Proteomes" id="UP000294003">
    <property type="component" value="Unassembled WGS sequence"/>
</dbReference>